<dbReference type="GO" id="GO:0009103">
    <property type="term" value="P:lipopolysaccharide biosynthetic process"/>
    <property type="evidence" value="ECO:0007669"/>
    <property type="project" value="UniProtKB-ARBA"/>
</dbReference>
<sequence>MEERKRERLIFWIILIAAVLVRCIGFVRIPAGVNQDEAMAGVDAWALSKYGTDRFGIRLPVHLTAWKYGQMSALLSYCMIPFIKLFGFGTLAVRLPMLLAGCGSVALVYLAGKRLFNARVALGLMALTAVNPWHFMQSRWSLDCNLFPHVFLLAFWLLLLGLEKRRYLYASMIFFGLTFYCYGVAVYSVTPFLAVFALWCLWKRQLKCREILLCIALFLLVALPEILVMAINFFGWSTIETPFFTMSYFPESIRSADILFLNFSFEQLGRNFLAMIRTCILQTPDQLYNSLPAFGPLYHISIPFMLLGAVSFTGDMCREKDMDRKTEMLALWGFLLTGIWTGLLTFEVNVNRINIIYFPLIFMCGYGIWKVVRRWKRTLPFIGAAYAVCFGLFLGTYFTTFAGEIGRLFNVNFLEAVKEADGETEYARLYITGNMDWQYNLSMAEILTHYACEIDAAYYQEKTNYNGGRELLPYSERYHFINVDYEQTADAEGLYLIHISELDRMPFAYRVLKEEGNYYLLVPAEPE</sequence>
<reference evidence="10 11" key="1">
    <citation type="submission" date="2018-01" db="EMBL/GenBank/DDBJ databases">
        <authorList>
            <person name="Gaut B.S."/>
            <person name="Morton B.R."/>
            <person name="Clegg M.T."/>
            <person name="Duvall M.R."/>
        </authorList>
    </citation>
    <scope>NUCLEOTIDE SEQUENCE [LARGE SCALE GENOMIC DNA]</scope>
    <source>
        <strain evidence="10">GP69</strain>
    </source>
</reference>
<dbReference type="AlphaFoldDB" id="A0A2K4ZK06"/>
<feature type="transmembrane region" description="Helical" evidence="8">
    <location>
        <begin position="329"/>
        <end position="348"/>
    </location>
</feature>
<keyword evidence="2" id="KW-1003">Cell membrane</keyword>
<keyword evidence="3" id="KW-0328">Glycosyltransferase</keyword>
<evidence type="ECO:0000256" key="6">
    <source>
        <dbReference type="ARBA" id="ARBA00022989"/>
    </source>
</evidence>
<keyword evidence="4" id="KW-0808">Transferase</keyword>
<evidence type="ECO:0000259" key="9">
    <source>
        <dbReference type="Pfam" id="PF13231"/>
    </source>
</evidence>
<feature type="domain" description="Glycosyltransferase RgtA/B/C/D-like" evidence="9">
    <location>
        <begin position="77"/>
        <end position="226"/>
    </location>
</feature>
<gene>
    <name evidence="10" type="ORF">AMURIS_03544</name>
</gene>
<evidence type="ECO:0000256" key="7">
    <source>
        <dbReference type="ARBA" id="ARBA00023136"/>
    </source>
</evidence>
<feature type="transmembrane region" description="Helical" evidence="8">
    <location>
        <begin position="93"/>
        <end position="110"/>
    </location>
</feature>
<feature type="transmembrane region" description="Helical" evidence="8">
    <location>
        <begin position="146"/>
        <end position="162"/>
    </location>
</feature>
<evidence type="ECO:0000256" key="1">
    <source>
        <dbReference type="ARBA" id="ARBA00004651"/>
    </source>
</evidence>
<feature type="transmembrane region" description="Helical" evidence="8">
    <location>
        <begin position="211"/>
        <end position="236"/>
    </location>
</feature>
<dbReference type="OrthoDB" id="974040at2"/>
<dbReference type="GO" id="GO:0016763">
    <property type="term" value="F:pentosyltransferase activity"/>
    <property type="evidence" value="ECO:0007669"/>
    <property type="project" value="TreeGrafter"/>
</dbReference>
<feature type="transmembrane region" description="Helical" evidence="8">
    <location>
        <begin position="354"/>
        <end position="372"/>
    </location>
</feature>
<accession>A0A2K4ZK06</accession>
<comment type="subcellular location">
    <subcellularLocation>
        <location evidence="1">Cell membrane</location>
        <topology evidence="1">Multi-pass membrane protein</topology>
    </subcellularLocation>
</comment>
<evidence type="ECO:0000256" key="8">
    <source>
        <dbReference type="SAM" id="Phobius"/>
    </source>
</evidence>
<keyword evidence="6 8" id="KW-1133">Transmembrane helix</keyword>
<name>A0A2K4ZK06_9FIRM</name>
<evidence type="ECO:0000313" key="10">
    <source>
        <dbReference type="EMBL" id="SOY30813.1"/>
    </source>
</evidence>
<keyword evidence="11" id="KW-1185">Reference proteome</keyword>
<feature type="transmembrane region" description="Helical" evidence="8">
    <location>
        <begin position="168"/>
        <end position="199"/>
    </location>
</feature>
<organism evidence="10 11">
    <name type="scientific">Acetatifactor muris</name>
    <dbReference type="NCBI Taxonomy" id="879566"/>
    <lineage>
        <taxon>Bacteria</taxon>
        <taxon>Bacillati</taxon>
        <taxon>Bacillota</taxon>
        <taxon>Clostridia</taxon>
        <taxon>Lachnospirales</taxon>
        <taxon>Lachnospiraceae</taxon>
        <taxon>Acetatifactor</taxon>
    </lineage>
</organism>
<keyword evidence="5 8" id="KW-0812">Transmembrane</keyword>
<evidence type="ECO:0000256" key="4">
    <source>
        <dbReference type="ARBA" id="ARBA00022679"/>
    </source>
</evidence>
<dbReference type="PANTHER" id="PTHR33908">
    <property type="entry name" value="MANNOSYLTRANSFERASE YKCB-RELATED"/>
    <property type="match status" value="1"/>
</dbReference>
<feature type="transmembrane region" description="Helical" evidence="8">
    <location>
        <begin position="9"/>
        <end position="29"/>
    </location>
</feature>
<evidence type="ECO:0000256" key="5">
    <source>
        <dbReference type="ARBA" id="ARBA00022692"/>
    </source>
</evidence>
<dbReference type="Pfam" id="PF13231">
    <property type="entry name" value="PMT_2"/>
    <property type="match status" value="1"/>
</dbReference>
<feature type="transmembrane region" description="Helical" evidence="8">
    <location>
        <begin position="379"/>
        <end position="398"/>
    </location>
</feature>
<evidence type="ECO:0000313" key="11">
    <source>
        <dbReference type="Proteomes" id="UP000236311"/>
    </source>
</evidence>
<dbReference type="EMBL" id="OFSM01000019">
    <property type="protein sequence ID" value="SOY30813.1"/>
    <property type="molecule type" value="Genomic_DNA"/>
</dbReference>
<keyword evidence="7 8" id="KW-0472">Membrane</keyword>
<dbReference type="GO" id="GO:0005886">
    <property type="term" value="C:plasma membrane"/>
    <property type="evidence" value="ECO:0007669"/>
    <property type="project" value="UniProtKB-SubCell"/>
</dbReference>
<proteinExistence type="predicted"/>
<evidence type="ECO:0000256" key="2">
    <source>
        <dbReference type="ARBA" id="ARBA00022475"/>
    </source>
</evidence>
<evidence type="ECO:0000256" key="3">
    <source>
        <dbReference type="ARBA" id="ARBA00022676"/>
    </source>
</evidence>
<dbReference type="InterPro" id="IPR038731">
    <property type="entry name" value="RgtA/B/C-like"/>
</dbReference>
<dbReference type="RefSeq" id="WP_103240822.1">
    <property type="nucleotide sequence ID" value="NZ_JANJZD010000019.1"/>
</dbReference>
<feature type="transmembrane region" description="Helical" evidence="8">
    <location>
        <begin position="297"/>
        <end position="317"/>
    </location>
</feature>
<dbReference type="PANTHER" id="PTHR33908:SF11">
    <property type="entry name" value="MEMBRANE PROTEIN"/>
    <property type="match status" value="1"/>
</dbReference>
<protein>
    <recommendedName>
        <fullName evidence="9">Glycosyltransferase RgtA/B/C/D-like domain-containing protein</fullName>
    </recommendedName>
</protein>
<dbReference type="Proteomes" id="UP000236311">
    <property type="component" value="Unassembled WGS sequence"/>
</dbReference>
<dbReference type="InterPro" id="IPR050297">
    <property type="entry name" value="LipidA_mod_glycosyltrf_83"/>
</dbReference>